<proteinExistence type="predicted"/>
<evidence type="ECO:0000313" key="3">
    <source>
        <dbReference type="Proteomes" id="UP001500236"/>
    </source>
</evidence>
<evidence type="ECO:0000313" key="2">
    <source>
        <dbReference type="EMBL" id="GAA3067457.1"/>
    </source>
</evidence>
<dbReference type="Proteomes" id="UP001500236">
    <property type="component" value="Unassembled WGS sequence"/>
</dbReference>
<dbReference type="EMBL" id="BAAAVT010000012">
    <property type="protein sequence ID" value="GAA3067457.1"/>
    <property type="molecule type" value="Genomic_DNA"/>
</dbReference>
<keyword evidence="1" id="KW-1133">Transmembrane helix</keyword>
<name>A0ABP6M1Q1_9MICC</name>
<gene>
    <name evidence="2" type="ORF">GCM10010529_20230</name>
</gene>
<feature type="transmembrane region" description="Helical" evidence="1">
    <location>
        <begin position="102"/>
        <end position="119"/>
    </location>
</feature>
<protein>
    <recommendedName>
        <fullName evidence="4">ATP synthase protein I</fullName>
    </recommendedName>
</protein>
<evidence type="ECO:0008006" key="4">
    <source>
        <dbReference type="Google" id="ProtNLM"/>
    </source>
</evidence>
<keyword evidence="3" id="KW-1185">Reference proteome</keyword>
<comment type="caution">
    <text evidence="2">The sequence shown here is derived from an EMBL/GenBank/DDBJ whole genome shotgun (WGS) entry which is preliminary data.</text>
</comment>
<accession>A0ABP6M1Q1</accession>
<reference evidence="3" key="1">
    <citation type="journal article" date="2019" name="Int. J. Syst. Evol. Microbiol.">
        <title>The Global Catalogue of Microorganisms (GCM) 10K type strain sequencing project: providing services to taxonomists for standard genome sequencing and annotation.</title>
        <authorList>
            <consortium name="The Broad Institute Genomics Platform"/>
            <consortium name="The Broad Institute Genome Sequencing Center for Infectious Disease"/>
            <person name="Wu L."/>
            <person name="Ma J."/>
        </authorList>
    </citation>
    <scope>NUCLEOTIDE SEQUENCE [LARGE SCALE GENOMIC DNA]</scope>
    <source>
        <strain evidence="3">JCM 14309</strain>
    </source>
</reference>
<keyword evidence="1" id="KW-0812">Transmembrane</keyword>
<organism evidence="2 3">
    <name type="scientific">Nesterenkonia aethiopica</name>
    <dbReference type="NCBI Taxonomy" id="269144"/>
    <lineage>
        <taxon>Bacteria</taxon>
        <taxon>Bacillati</taxon>
        <taxon>Actinomycetota</taxon>
        <taxon>Actinomycetes</taxon>
        <taxon>Micrococcales</taxon>
        <taxon>Micrococcaceae</taxon>
        <taxon>Nesterenkonia</taxon>
    </lineage>
</organism>
<evidence type="ECO:0000256" key="1">
    <source>
        <dbReference type="SAM" id="Phobius"/>
    </source>
</evidence>
<sequence>MSGRIFPRATGWRRVLWLALTTGGAMMAAAVLLALPVAGVDAGMSAALGGSMVLVLSAVSLVLVDVAERVMPSQAITAFMLGFALKLAVLAVVLSSVTAPGWVLPGWTVGAAAAVVIAWQSGEIAAFLRLRTPIDPESGRNGSG</sequence>
<dbReference type="RefSeq" id="WP_344681852.1">
    <property type="nucleotide sequence ID" value="NZ_BAAAVT010000012.1"/>
</dbReference>
<keyword evidence="1" id="KW-0472">Membrane</keyword>
<feature type="transmembrane region" description="Helical" evidence="1">
    <location>
        <begin position="44"/>
        <end position="64"/>
    </location>
</feature>
<feature type="transmembrane region" description="Helical" evidence="1">
    <location>
        <begin position="76"/>
        <end position="96"/>
    </location>
</feature>